<accession>A0A7W7SG32</accession>
<evidence type="ECO:0000313" key="3">
    <source>
        <dbReference type="Proteomes" id="UP000573327"/>
    </source>
</evidence>
<dbReference type="PANTHER" id="PTHR40469">
    <property type="entry name" value="SECRETED GLYCOSYL HYDROLASE"/>
    <property type="match status" value="1"/>
</dbReference>
<proteinExistence type="predicted"/>
<dbReference type="InterPro" id="IPR029062">
    <property type="entry name" value="Class_I_gatase-like"/>
</dbReference>
<sequence>MSGTALVVRGGWAGHAPVEATGHCVRLLEQDGFGVTVSDTLDSYLDDRLLAGTDLVVQCWTMGRITDGQAAGLSRAVRAGTGLAGWHGGIVDAFRDCTDYQLMMGGQFVHHPREFVRYRVDPVAPGHPVMAGVGPFEVTTEQYYLHVDPAIEVLATTTFTEDPDHPELAGTVMPVTWTRRWGAGRVFVTTIGHTPADLAVPEVELMLRQGMAWASR</sequence>
<dbReference type="SUPFAM" id="SSF52317">
    <property type="entry name" value="Class I glutamine amidotransferase-like"/>
    <property type="match status" value="1"/>
</dbReference>
<dbReference type="Proteomes" id="UP000573327">
    <property type="component" value="Unassembled WGS sequence"/>
</dbReference>
<feature type="domain" description="ThuA-like" evidence="1">
    <location>
        <begin position="5"/>
        <end position="214"/>
    </location>
</feature>
<dbReference type="InterPro" id="IPR029010">
    <property type="entry name" value="ThuA-like"/>
</dbReference>
<dbReference type="PANTHER" id="PTHR40469:SF2">
    <property type="entry name" value="GALACTOSE-BINDING DOMAIN-LIKE SUPERFAMILY PROTEIN"/>
    <property type="match status" value="1"/>
</dbReference>
<dbReference type="EMBL" id="JACHJR010000001">
    <property type="protein sequence ID" value="MBB4949810.1"/>
    <property type="molecule type" value="Genomic_DNA"/>
</dbReference>
<evidence type="ECO:0000259" key="1">
    <source>
        <dbReference type="Pfam" id="PF06283"/>
    </source>
</evidence>
<dbReference type="AlphaFoldDB" id="A0A7W7SG32"/>
<dbReference type="Gene3D" id="3.40.50.880">
    <property type="match status" value="1"/>
</dbReference>
<name>A0A7W7SG32_9ACTN</name>
<reference evidence="2 3" key="1">
    <citation type="submission" date="2020-08" db="EMBL/GenBank/DDBJ databases">
        <title>Sequencing the genomes of 1000 actinobacteria strains.</title>
        <authorList>
            <person name="Klenk H.-P."/>
        </authorList>
    </citation>
    <scope>NUCLEOTIDE SEQUENCE [LARGE SCALE GENOMIC DNA]</scope>
    <source>
        <strain evidence="2 3">DSM 44786</strain>
    </source>
</reference>
<organism evidence="2 3">
    <name type="scientific">Kitasatospora gansuensis</name>
    <dbReference type="NCBI Taxonomy" id="258050"/>
    <lineage>
        <taxon>Bacteria</taxon>
        <taxon>Bacillati</taxon>
        <taxon>Actinomycetota</taxon>
        <taxon>Actinomycetes</taxon>
        <taxon>Kitasatosporales</taxon>
        <taxon>Streptomycetaceae</taxon>
        <taxon>Kitasatospora</taxon>
    </lineage>
</organism>
<keyword evidence="3" id="KW-1185">Reference proteome</keyword>
<dbReference type="Pfam" id="PF06283">
    <property type="entry name" value="ThuA"/>
    <property type="match status" value="1"/>
</dbReference>
<dbReference type="RefSeq" id="WP_184920427.1">
    <property type="nucleotide sequence ID" value="NZ_JACHJR010000001.1"/>
</dbReference>
<evidence type="ECO:0000313" key="2">
    <source>
        <dbReference type="EMBL" id="MBB4949810.1"/>
    </source>
</evidence>
<gene>
    <name evidence="2" type="ORF">F4556_005345</name>
</gene>
<protein>
    <recommendedName>
        <fullName evidence="1">ThuA-like domain-containing protein</fullName>
    </recommendedName>
</protein>
<comment type="caution">
    <text evidence="2">The sequence shown here is derived from an EMBL/GenBank/DDBJ whole genome shotgun (WGS) entry which is preliminary data.</text>
</comment>